<dbReference type="PANTHER" id="PTHR31535:SF3">
    <property type="entry name" value="REGULATORY PROTEIN ZESTE"/>
    <property type="match status" value="1"/>
</dbReference>
<evidence type="ECO:0000313" key="2">
    <source>
        <dbReference type="EMBL" id="GIM11230.1"/>
    </source>
</evidence>
<dbReference type="Proteomes" id="UP000722791">
    <property type="component" value="Unassembled WGS sequence"/>
</dbReference>
<protein>
    <submittedName>
        <fullName evidence="2">Uncharacterized protein</fullName>
    </submittedName>
</protein>
<organism evidence="2 3">
    <name type="scientific">Volvox reticuliferus</name>
    <dbReference type="NCBI Taxonomy" id="1737510"/>
    <lineage>
        <taxon>Eukaryota</taxon>
        <taxon>Viridiplantae</taxon>
        <taxon>Chlorophyta</taxon>
        <taxon>core chlorophytes</taxon>
        <taxon>Chlorophyceae</taxon>
        <taxon>CS clade</taxon>
        <taxon>Chlamydomonadales</taxon>
        <taxon>Volvocaceae</taxon>
        <taxon>Volvox</taxon>
    </lineage>
</organism>
<accession>A0A8J4GMS9</accession>
<feature type="compositionally biased region" description="Gly residues" evidence="1">
    <location>
        <begin position="61"/>
        <end position="71"/>
    </location>
</feature>
<sequence length="580" mass="60084">ATATVAVSGGVKPPREVALERLLPQSGCAAAGAGPTSAAGGLGVSEEDPDPDKRNDDGGDGDGGGDGGGGSHTHVRRAGVGEPPPLSQAEGRFSSGTQPMFGPRGMMDTQEAPEAPLTWTRRRQKLNIPIRRLSQGVAVVHYLRPKQIPDKVWALTAAAAAAGPAMEIDPQGGAGGSGQFGARPPSGTLPAASAADVIRDAVRQRLLAAPYPTLITDLSQSVVDATKYYKENPLTPEGRFRHTVWFEGLKGNRRFHLVLKASRRAVAERLYNSGTIQGGKQSFSSRVKNAARGLVRSLSFDRDDDGSGGGGGYTSGSLTAAAAPHSELWEMEYQELASMALAVGELAEAAKYTTAGGGGNRDSGGGGGAAGHHTAATAAAAAAGSNDLAAPSFSFRSLGHPIPARDSDVLNINANVEVTVPPVASVAAATAPLPMPPITLRLRTRAGRNTSAGGAAAAAAADADADADALDPIADAARYGGTGAYGLWGPPQPGRRQVMSSNSSSTRGDDLSYLHSLVVYQPAQLRPEVSVMVPEPLPEDDEPAPAEEELPRLTRRFKYVQRAEALKANCLTLYDYMNRR</sequence>
<reference evidence="2" key="1">
    <citation type="journal article" date="2021" name="Proc. Natl. Acad. Sci. U.S.A.">
        <title>Three genomes in the algal genus Volvox reveal the fate of a haploid sex-determining region after a transition to homothallism.</title>
        <authorList>
            <person name="Yamamoto K."/>
            <person name="Hamaji T."/>
            <person name="Kawai-Toyooka H."/>
            <person name="Matsuzaki R."/>
            <person name="Takahashi F."/>
            <person name="Nishimura Y."/>
            <person name="Kawachi M."/>
            <person name="Noguchi H."/>
            <person name="Minakuchi Y."/>
            <person name="Umen J.G."/>
            <person name="Toyoda A."/>
            <person name="Nozaki H."/>
        </authorList>
    </citation>
    <scope>NUCLEOTIDE SEQUENCE</scope>
    <source>
        <strain evidence="2">NIES-3785</strain>
    </source>
</reference>
<name>A0A8J4GMS9_9CHLO</name>
<feature type="compositionally biased region" description="Low complexity" evidence="1">
    <location>
        <begin position="28"/>
        <end position="39"/>
    </location>
</feature>
<feature type="non-terminal residue" evidence="2">
    <location>
        <position position="580"/>
    </location>
</feature>
<proteinExistence type="predicted"/>
<dbReference type="EMBL" id="BNCQ01000037">
    <property type="protein sequence ID" value="GIM11230.1"/>
    <property type="molecule type" value="Genomic_DNA"/>
</dbReference>
<feature type="region of interest" description="Disordered" evidence="1">
    <location>
        <begin position="28"/>
        <end position="120"/>
    </location>
</feature>
<dbReference type="AlphaFoldDB" id="A0A8J4GMS9"/>
<gene>
    <name evidence="2" type="ORF">Vretimale_14740</name>
</gene>
<dbReference type="PANTHER" id="PTHR31535">
    <property type="match status" value="1"/>
</dbReference>
<evidence type="ECO:0000313" key="3">
    <source>
        <dbReference type="Proteomes" id="UP000722791"/>
    </source>
</evidence>
<comment type="caution">
    <text evidence="2">The sequence shown here is derived from an EMBL/GenBank/DDBJ whole genome shotgun (WGS) entry which is preliminary data.</text>
</comment>
<evidence type="ECO:0000256" key="1">
    <source>
        <dbReference type="SAM" id="MobiDB-lite"/>
    </source>
</evidence>
<feature type="non-terminal residue" evidence="2">
    <location>
        <position position="1"/>
    </location>
</feature>
<feature type="region of interest" description="Disordered" evidence="1">
    <location>
        <begin position="487"/>
        <end position="507"/>
    </location>
</feature>